<dbReference type="GO" id="GO:0070967">
    <property type="term" value="F:coenzyme F420 binding"/>
    <property type="evidence" value="ECO:0007669"/>
    <property type="project" value="TreeGrafter"/>
</dbReference>
<gene>
    <name evidence="3" type="ORF">GOACH_18_00840</name>
</gene>
<dbReference type="EMBL" id="BANR01000018">
    <property type="protein sequence ID" value="GAC49960.1"/>
    <property type="molecule type" value="Genomic_DNA"/>
</dbReference>
<dbReference type="PANTHER" id="PTHR39428:SF1">
    <property type="entry name" value="F420H(2)-DEPENDENT QUINONE REDUCTASE RV1261C"/>
    <property type="match status" value="1"/>
</dbReference>
<dbReference type="InterPro" id="IPR012349">
    <property type="entry name" value="Split_barrel_FMN-bd"/>
</dbReference>
<proteinExistence type="inferred from homology"/>
<comment type="similarity">
    <text evidence="1">Belongs to the F420H(2)-dependent quinone reductase family.</text>
</comment>
<dbReference type="AlphaFoldDB" id="L7KM85"/>
<dbReference type="OrthoDB" id="8225825at2"/>
<sequence>MGLLTPLAIKIGSIPWMPRYLPQIVKCDKVIAAITCQRYGLLDIAGLPHVTLIVRGRRSGVERATALLAAPTARGWLVAGSYFGGPDTPQWVYNLRAADTVGVRHAGVTSTATVHELDGDERAQAWQVLRATWPNFDLYERRTDRLIPVFSLVTGDHA</sequence>
<evidence type="ECO:0000256" key="1">
    <source>
        <dbReference type="ARBA" id="ARBA00008710"/>
    </source>
</evidence>
<name>L7KM85_9ACTN</name>
<organism evidence="3 4">
    <name type="scientific">Gordonia aichiensis NBRC 108223</name>
    <dbReference type="NCBI Taxonomy" id="1220583"/>
    <lineage>
        <taxon>Bacteria</taxon>
        <taxon>Bacillati</taxon>
        <taxon>Actinomycetota</taxon>
        <taxon>Actinomycetes</taxon>
        <taxon>Mycobacteriales</taxon>
        <taxon>Gordoniaceae</taxon>
        <taxon>Gordonia</taxon>
    </lineage>
</organism>
<dbReference type="GO" id="GO:0016491">
    <property type="term" value="F:oxidoreductase activity"/>
    <property type="evidence" value="ECO:0007669"/>
    <property type="project" value="InterPro"/>
</dbReference>
<keyword evidence="4" id="KW-1185">Reference proteome</keyword>
<dbReference type="Pfam" id="PF04075">
    <property type="entry name" value="F420H2_quin_red"/>
    <property type="match status" value="1"/>
</dbReference>
<evidence type="ECO:0008006" key="5">
    <source>
        <dbReference type="Google" id="ProtNLM"/>
    </source>
</evidence>
<evidence type="ECO:0000313" key="3">
    <source>
        <dbReference type="EMBL" id="GAC49960.1"/>
    </source>
</evidence>
<reference evidence="3 4" key="1">
    <citation type="submission" date="2012-12" db="EMBL/GenBank/DDBJ databases">
        <title>Whole genome shotgun sequence of Gordonia aichiensis NBRC 108223.</title>
        <authorList>
            <person name="Isaki-Nakamura S."/>
            <person name="Hosoyama A."/>
            <person name="Tsuchikane K."/>
            <person name="Ando Y."/>
            <person name="Baba S."/>
            <person name="Ohji S."/>
            <person name="Hamada M."/>
            <person name="Tamura T."/>
            <person name="Yamazoe A."/>
            <person name="Yamazaki S."/>
            <person name="Fujita N."/>
        </authorList>
    </citation>
    <scope>NUCLEOTIDE SEQUENCE [LARGE SCALE GENOMIC DNA]</scope>
    <source>
        <strain evidence="3 4">NBRC 108223</strain>
    </source>
</reference>
<dbReference type="eggNOG" id="COG1846">
    <property type="taxonomic scope" value="Bacteria"/>
</dbReference>
<protein>
    <recommendedName>
        <fullName evidence="5">Nitroreductase</fullName>
    </recommendedName>
</protein>
<comment type="catalytic activity">
    <reaction evidence="2">
        <text>oxidized coenzyme F420-(gamma-L-Glu)(n) + a quinol + H(+) = reduced coenzyme F420-(gamma-L-Glu)(n) + a quinone</text>
        <dbReference type="Rhea" id="RHEA:39663"/>
        <dbReference type="Rhea" id="RHEA-COMP:12939"/>
        <dbReference type="Rhea" id="RHEA-COMP:14378"/>
        <dbReference type="ChEBI" id="CHEBI:15378"/>
        <dbReference type="ChEBI" id="CHEBI:24646"/>
        <dbReference type="ChEBI" id="CHEBI:132124"/>
        <dbReference type="ChEBI" id="CHEBI:133980"/>
        <dbReference type="ChEBI" id="CHEBI:139511"/>
    </reaction>
</comment>
<dbReference type="GO" id="GO:0005886">
    <property type="term" value="C:plasma membrane"/>
    <property type="evidence" value="ECO:0007669"/>
    <property type="project" value="TreeGrafter"/>
</dbReference>
<evidence type="ECO:0000256" key="2">
    <source>
        <dbReference type="ARBA" id="ARBA00049106"/>
    </source>
</evidence>
<dbReference type="Proteomes" id="UP000010988">
    <property type="component" value="Unassembled WGS sequence"/>
</dbReference>
<dbReference type="InterPro" id="IPR004378">
    <property type="entry name" value="F420H2_quin_Rdtase"/>
</dbReference>
<dbReference type="RefSeq" id="WP_005177033.1">
    <property type="nucleotide sequence ID" value="NZ_BANR01000018.1"/>
</dbReference>
<dbReference type="NCBIfam" id="TIGR00026">
    <property type="entry name" value="hi_GC_TIGR00026"/>
    <property type="match status" value="1"/>
</dbReference>
<accession>L7KM85</accession>
<comment type="caution">
    <text evidence="3">The sequence shown here is derived from an EMBL/GenBank/DDBJ whole genome shotgun (WGS) entry which is preliminary data.</text>
</comment>
<dbReference type="Gene3D" id="2.30.110.10">
    <property type="entry name" value="Electron Transport, Fmn-binding Protein, Chain A"/>
    <property type="match status" value="1"/>
</dbReference>
<dbReference type="PANTHER" id="PTHR39428">
    <property type="entry name" value="F420H(2)-DEPENDENT QUINONE REDUCTASE RV1261C"/>
    <property type="match status" value="1"/>
</dbReference>
<evidence type="ECO:0000313" key="4">
    <source>
        <dbReference type="Proteomes" id="UP000010988"/>
    </source>
</evidence>
<dbReference type="STRING" id="1220583.GOACH_18_00840"/>